<dbReference type="AlphaFoldDB" id="A0A0N9V4X3"/>
<geneLocation type="plasmid" evidence="1 2">
    <name>3</name>
</geneLocation>
<reference evidence="1 2" key="1">
    <citation type="journal article" date="2015" name="Genome Announc.">
        <title>Complete Genome Sequence of Polypropylene Glycol- and Polyethylene Glycol-Degrading Sphingopyxis macrogoltabida Strain EY-1.</title>
        <authorList>
            <person name="Ohtsubo Y."/>
            <person name="Nagata Y."/>
            <person name="Numata M."/>
            <person name="Tsuchikane K."/>
            <person name="Hosoyama A."/>
            <person name="Yamazoe A."/>
            <person name="Tsuda M."/>
            <person name="Fujita N."/>
            <person name="Kawai F."/>
        </authorList>
    </citation>
    <scope>NUCLEOTIDE SEQUENCE [LARGE SCALE GENOMIC DNA]</scope>
    <source>
        <strain evidence="1 2">EY-1</strain>
        <plasmid evidence="1">3</plasmid>
    </source>
</reference>
<gene>
    <name evidence="1" type="ORF">AN936_25160</name>
</gene>
<sequence>MGLPKSMRVDGKMRLCIVSARQQERAFTILLPDFRFDPVRQGEDFLSVSPVQKAQCNDLFATGIGFYLAGQ</sequence>
<dbReference type="KEGG" id="smag:AN936_25160"/>
<protein>
    <submittedName>
        <fullName evidence="1">Uncharacterized protein</fullName>
    </submittedName>
</protein>
<organism evidence="1 2">
    <name type="scientific">Sphingopyxis macrogoltabida</name>
    <name type="common">Sphingomonas macrogoltabidus</name>
    <dbReference type="NCBI Taxonomy" id="33050"/>
    <lineage>
        <taxon>Bacteria</taxon>
        <taxon>Pseudomonadati</taxon>
        <taxon>Pseudomonadota</taxon>
        <taxon>Alphaproteobacteria</taxon>
        <taxon>Sphingomonadales</taxon>
        <taxon>Sphingomonadaceae</taxon>
        <taxon>Sphingopyxis</taxon>
    </lineage>
</organism>
<dbReference type="EMBL" id="CP012703">
    <property type="protein sequence ID" value="ALH83290.1"/>
    <property type="molecule type" value="Genomic_DNA"/>
</dbReference>
<accession>A0A0N9V4X3</accession>
<evidence type="ECO:0000313" key="1">
    <source>
        <dbReference type="EMBL" id="ALH83290.1"/>
    </source>
</evidence>
<name>A0A0N9V4X3_SPHMC</name>
<keyword evidence="1" id="KW-0614">Plasmid</keyword>
<evidence type="ECO:0000313" key="2">
    <source>
        <dbReference type="Proteomes" id="UP000058074"/>
    </source>
</evidence>
<dbReference type="Proteomes" id="UP000058074">
    <property type="component" value="Plasmid 3"/>
</dbReference>
<proteinExistence type="predicted"/>